<protein>
    <submittedName>
        <fullName evidence="2">Unannotated protein</fullName>
    </submittedName>
</protein>
<sequence length="178" mass="18141">MAEGIERPGELRSLLGLGVPLGQGYLLGRPAPTMATLPADIAGVLRDGRPGRGGARVVSSLVEDAVVRTRRSVPGDPLVGTPHPRGVAPVAAEAPVVLVDEHGVPVGLEIDGAPVATRARPMCVMPGEEVAAVALRATGRPAAERLLPVVCCDELGRPIGVIAVDRLLESLARAAASA</sequence>
<dbReference type="SUPFAM" id="SSF141868">
    <property type="entry name" value="EAL domain-like"/>
    <property type="match status" value="1"/>
</dbReference>
<evidence type="ECO:0000259" key="1">
    <source>
        <dbReference type="PROSITE" id="PS50883"/>
    </source>
</evidence>
<dbReference type="InterPro" id="IPR035919">
    <property type="entry name" value="EAL_sf"/>
</dbReference>
<accession>A0A6J7JPD9</accession>
<gene>
    <name evidence="2" type="ORF">UFOPK3564_03197</name>
</gene>
<name>A0A6J7JPD9_9ZZZZ</name>
<evidence type="ECO:0000313" key="2">
    <source>
        <dbReference type="EMBL" id="CAB4945508.1"/>
    </source>
</evidence>
<dbReference type="AlphaFoldDB" id="A0A6J7JPD9"/>
<dbReference type="Gene3D" id="3.20.20.450">
    <property type="entry name" value="EAL domain"/>
    <property type="match status" value="1"/>
</dbReference>
<dbReference type="EMBL" id="CAFBMK010000285">
    <property type="protein sequence ID" value="CAB4945508.1"/>
    <property type="molecule type" value="Genomic_DNA"/>
</dbReference>
<reference evidence="2" key="1">
    <citation type="submission" date="2020-05" db="EMBL/GenBank/DDBJ databases">
        <authorList>
            <person name="Chiriac C."/>
            <person name="Salcher M."/>
            <person name="Ghai R."/>
            <person name="Kavagutti S V."/>
        </authorList>
    </citation>
    <scope>NUCLEOTIDE SEQUENCE</scope>
</reference>
<feature type="domain" description="EAL" evidence="1">
    <location>
        <begin position="1"/>
        <end position="44"/>
    </location>
</feature>
<proteinExistence type="predicted"/>
<organism evidence="2">
    <name type="scientific">freshwater metagenome</name>
    <dbReference type="NCBI Taxonomy" id="449393"/>
    <lineage>
        <taxon>unclassified sequences</taxon>
        <taxon>metagenomes</taxon>
        <taxon>ecological metagenomes</taxon>
    </lineage>
</organism>
<dbReference type="PROSITE" id="PS50883">
    <property type="entry name" value="EAL"/>
    <property type="match status" value="1"/>
</dbReference>
<dbReference type="InterPro" id="IPR001633">
    <property type="entry name" value="EAL_dom"/>
</dbReference>